<name>A0A7U4GF04_YEREN</name>
<evidence type="ECO:0000313" key="6">
    <source>
        <dbReference type="Proteomes" id="UP000230961"/>
    </source>
</evidence>
<gene>
    <name evidence="5" type="ORF">LC20_02263</name>
</gene>
<evidence type="ECO:0000256" key="2">
    <source>
        <dbReference type="ARBA" id="ARBA00022840"/>
    </source>
</evidence>
<dbReference type="InterPro" id="IPR008926">
    <property type="entry name" value="RNR_R1-su_N"/>
</dbReference>
<dbReference type="Pfam" id="PF03477">
    <property type="entry name" value="ATP-cone"/>
    <property type="match status" value="1"/>
</dbReference>
<keyword evidence="1 3" id="KW-0547">Nucleotide-binding</keyword>
<feature type="domain" description="ATP-cone" evidence="4">
    <location>
        <begin position="5"/>
        <end position="93"/>
    </location>
</feature>
<dbReference type="InterPro" id="IPR005144">
    <property type="entry name" value="ATP-cone_dom"/>
</dbReference>
<sequence>MNNSLLVTKRDGTKERINLDKIHRVIEWAAEGLHDVSVSQKELRSHIQFYDDIAISDESINEVIISSAFRLMGNQQRIKITSFIGNVHQLVDSKSLNLGKQSATVQPEGLVLFTQLLKVLCKLARSPPYEVNILNIYTCYN</sequence>
<protein>
    <recommendedName>
        <fullName evidence="4">ATP-cone domain-containing protein</fullName>
    </recommendedName>
</protein>
<reference evidence="5 6" key="1">
    <citation type="submission" date="2017-11" db="EMBL/GenBank/DDBJ databases">
        <title>The complete genome sequence and comparative genome analysis of Yersinia enterocolitica strain LC20.</title>
        <authorList>
            <person name="Shi G."/>
            <person name="Su M."/>
            <person name="Liang J."/>
            <person name="Gu W."/>
            <person name="Xiao Y."/>
            <person name="Zhang Z."/>
            <person name="Qiu H."/>
            <person name="Duan R."/>
            <person name="Zhang Z."/>
            <person name="Li Y."/>
            <person name="Zhang X."/>
            <person name="Ling Y."/>
            <person name="Song L."/>
            <person name="Chen M."/>
            <person name="Zhao Y."/>
            <person name="Wu J."/>
            <person name="Jing H."/>
            <person name="Xiao J."/>
            <person name="Wang X."/>
        </authorList>
    </citation>
    <scope>NUCLEOTIDE SEQUENCE [LARGE SCALE GENOMIC DNA]</scope>
    <source>
        <strain evidence="5 6">LC20</strain>
    </source>
</reference>
<evidence type="ECO:0000259" key="4">
    <source>
        <dbReference type="PROSITE" id="PS51161"/>
    </source>
</evidence>
<dbReference type="AlphaFoldDB" id="A0A7U4GF04"/>
<dbReference type="PROSITE" id="PS51161">
    <property type="entry name" value="ATP_CONE"/>
    <property type="match status" value="1"/>
</dbReference>
<keyword evidence="2 3" id="KW-0067">ATP-binding</keyword>
<evidence type="ECO:0000256" key="3">
    <source>
        <dbReference type="PROSITE-ProRule" id="PRU00492"/>
    </source>
</evidence>
<dbReference type="SUPFAM" id="SSF48168">
    <property type="entry name" value="R1 subunit of ribonucleotide reductase, N-terminal domain"/>
    <property type="match status" value="1"/>
</dbReference>
<dbReference type="Proteomes" id="UP000230961">
    <property type="component" value="Chromosome"/>
</dbReference>
<dbReference type="GO" id="GO:0005524">
    <property type="term" value="F:ATP binding"/>
    <property type="evidence" value="ECO:0007669"/>
    <property type="project" value="UniProtKB-UniRule"/>
</dbReference>
<dbReference type="EMBL" id="CP007448">
    <property type="protein sequence ID" value="AHM73516.1"/>
    <property type="molecule type" value="Genomic_DNA"/>
</dbReference>
<proteinExistence type="predicted"/>
<dbReference type="KEGG" id="yel:LC20_02263"/>
<evidence type="ECO:0000313" key="5">
    <source>
        <dbReference type="EMBL" id="AHM73516.1"/>
    </source>
</evidence>
<organism evidence="5 6">
    <name type="scientific">Yersinia enterocolitica LC20</name>
    <dbReference type="NCBI Taxonomy" id="1443113"/>
    <lineage>
        <taxon>Bacteria</taxon>
        <taxon>Pseudomonadati</taxon>
        <taxon>Pseudomonadota</taxon>
        <taxon>Gammaproteobacteria</taxon>
        <taxon>Enterobacterales</taxon>
        <taxon>Yersiniaceae</taxon>
        <taxon>Yersinia</taxon>
    </lineage>
</organism>
<evidence type="ECO:0000256" key="1">
    <source>
        <dbReference type="ARBA" id="ARBA00022741"/>
    </source>
</evidence>
<accession>A0A7U4GF04</accession>